<evidence type="ECO:0000313" key="1">
    <source>
        <dbReference type="EMBL" id="JAD15301.1"/>
    </source>
</evidence>
<organism evidence="1">
    <name type="scientific">Arundo donax</name>
    <name type="common">Giant reed</name>
    <name type="synonym">Donax arundinaceus</name>
    <dbReference type="NCBI Taxonomy" id="35708"/>
    <lineage>
        <taxon>Eukaryota</taxon>
        <taxon>Viridiplantae</taxon>
        <taxon>Streptophyta</taxon>
        <taxon>Embryophyta</taxon>
        <taxon>Tracheophyta</taxon>
        <taxon>Spermatophyta</taxon>
        <taxon>Magnoliopsida</taxon>
        <taxon>Liliopsida</taxon>
        <taxon>Poales</taxon>
        <taxon>Poaceae</taxon>
        <taxon>PACMAD clade</taxon>
        <taxon>Arundinoideae</taxon>
        <taxon>Arundineae</taxon>
        <taxon>Arundo</taxon>
    </lineage>
</organism>
<reference evidence="1" key="2">
    <citation type="journal article" date="2015" name="Data Brief">
        <title>Shoot transcriptome of the giant reed, Arundo donax.</title>
        <authorList>
            <person name="Barrero R.A."/>
            <person name="Guerrero F.D."/>
            <person name="Moolhuijzen P."/>
            <person name="Goolsby J.A."/>
            <person name="Tidwell J."/>
            <person name="Bellgard S.E."/>
            <person name="Bellgard M.I."/>
        </authorList>
    </citation>
    <scope>NUCLEOTIDE SEQUENCE</scope>
    <source>
        <tissue evidence="1">Shoot tissue taken approximately 20 cm above the soil surface</tissue>
    </source>
</reference>
<dbReference type="AlphaFoldDB" id="A0A0A8XNZ6"/>
<reference evidence="1" key="1">
    <citation type="submission" date="2014-09" db="EMBL/GenBank/DDBJ databases">
        <authorList>
            <person name="Magalhaes I.L.F."/>
            <person name="Oliveira U."/>
            <person name="Santos F.R."/>
            <person name="Vidigal T.H.D.A."/>
            <person name="Brescovit A.D."/>
            <person name="Santos A.J."/>
        </authorList>
    </citation>
    <scope>NUCLEOTIDE SEQUENCE</scope>
    <source>
        <tissue evidence="1">Shoot tissue taken approximately 20 cm above the soil surface</tissue>
    </source>
</reference>
<accession>A0A0A8XNZ6</accession>
<name>A0A0A8XNZ6_ARUDO</name>
<dbReference type="EMBL" id="GBRH01282594">
    <property type="protein sequence ID" value="JAD15301.1"/>
    <property type="molecule type" value="Transcribed_RNA"/>
</dbReference>
<sequence>MQMFIENVARQLGMPSSAVPPPLPPLPPPIYGASDPPLSSPLAHAYGVSASAHASRDNSASSSAHASPNIEDTFASAIGMENPKETLQRIVKVFLVRMRIEPQVVGEASPLIWMMNFLLIDIKHVGDVAGSWCATV</sequence>
<proteinExistence type="predicted"/>
<protein>
    <submittedName>
        <fullName evidence="1">Uncharacterized protein</fullName>
    </submittedName>
</protein>